<accession>A0A1X7E2E9</accession>
<dbReference type="Pfam" id="PF00004">
    <property type="entry name" value="AAA"/>
    <property type="match status" value="1"/>
</dbReference>
<dbReference type="InterPro" id="IPR041627">
    <property type="entry name" value="AAA_lid_6"/>
</dbReference>
<evidence type="ECO:0000256" key="4">
    <source>
        <dbReference type="ARBA" id="ARBA00054930"/>
    </source>
</evidence>
<proteinExistence type="inferred from homology"/>
<evidence type="ECO:0000259" key="6">
    <source>
        <dbReference type="SMART" id="SM00382"/>
    </source>
</evidence>
<sequence>MTDLATLSPPETAADAAHRASPAPEAPPRAQSVDLAGLYRDSGIADVLDELDRDLVGLVPVKTRIREIAALLIVERARSQLDLASGAPTLHMCFSGNPGTGKTTVALRMAEVLHRLGYIRRNHLVSVTRDDLVGQYIGHTAPKTRDVLKRAMGGVLFIDEAYYLYRPENERDYGQEAIEILLQTMENQRDDLVVILAGYASRMETFFQSNPGFRSRIAHHIEFPDYEEPELVVIAERMLGAMHYEFDDGAREAFAEYVARRTRQPNFANARSVRNALDRARLRQARRIFAAALASGAPVSTDALKRIGAEDIRASRVFGDGEQADDEADQQAGGAGGAERPAHAGTSPPGRI</sequence>
<dbReference type="PRINTS" id="PR00819">
    <property type="entry name" value="CBXCFQXSUPER"/>
</dbReference>
<dbReference type="GO" id="GO:0005524">
    <property type="term" value="F:ATP binding"/>
    <property type="evidence" value="ECO:0007669"/>
    <property type="project" value="UniProtKB-KW"/>
</dbReference>
<keyword evidence="3" id="KW-0067">ATP-binding</keyword>
<comment type="similarity">
    <text evidence="1">Belongs to the CbxX/CfxQ family.</text>
</comment>
<dbReference type="PANTHER" id="PTHR43392:SF2">
    <property type="entry name" value="AAA-TYPE ATPASE FAMILY PROTEIN _ ANKYRIN REPEAT FAMILY PROTEIN"/>
    <property type="match status" value="1"/>
</dbReference>
<dbReference type="Pfam" id="PF17866">
    <property type="entry name" value="AAA_lid_6"/>
    <property type="match status" value="1"/>
</dbReference>
<dbReference type="RefSeq" id="WP_386092078.1">
    <property type="nucleotide sequence ID" value="NZ_CADFGO010000006.1"/>
</dbReference>
<dbReference type="Gene3D" id="1.10.8.60">
    <property type="match status" value="1"/>
</dbReference>
<evidence type="ECO:0000256" key="5">
    <source>
        <dbReference type="SAM" id="MobiDB-lite"/>
    </source>
</evidence>
<dbReference type="InterPro" id="IPR003959">
    <property type="entry name" value="ATPase_AAA_core"/>
</dbReference>
<dbReference type="STRING" id="28094.SAMN06295900_104376"/>
<feature type="region of interest" description="Disordered" evidence="5">
    <location>
        <begin position="1"/>
        <end position="31"/>
    </location>
</feature>
<dbReference type="InterPro" id="IPR050773">
    <property type="entry name" value="CbxX/CfxQ_RuBisCO_ESX"/>
</dbReference>
<dbReference type="EMBL" id="FXAH01000004">
    <property type="protein sequence ID" value="SMF26158.1"/>
    <property type="molecule type" value="Genomic_DNA"/>
</dbReference>
<dbReference type="InterPro" id="IPR000641">
    <property type="entry name" value="CbxX/CfxQ"/>
</dbReference>
<evidence type="ECO:0000256" key="1">
    <source>
        <dbReference type="ARBA" id="ARBA00010378"/>
    </source>
</evidence>
<gene>
    <name evidence="7" type="ORF">SAMN06295900_104376</name>
</gene>
<dbReference type="NCBIfam" id="TIGR02880">
    <property type="entry name" value="cbbX_cfxQ"/>
    <property type="match status" value="1"/>
</dbReference>
<evidence type="ECO:0000313" key="8">
    <source>
        <dbReference type="Proteomes" id="UP000192911"/>
    </source>
</evidence>
<dbReference type="PRINTS" id="PR00820">
    <property type="entry name" value="CBXXCFQX"/>
</dbReference>
<evidence type="ECO:0000313" key="7">
    <source>
        <dbReference type="EMBL" id="SMF26158.1"/>
    </source>
</evidence>
<keyword evidence="2" id="KW-0547">Nucleotide-binding</keyword>
<feature type="region of interest" description="Disordered" evidence="5">
    <location>
        <begin position="316"/>
        <end position="352"/>
    </location>
</feature>
<dbReference type="Gene3D" id="3.40.50.300">
    <property type="entry name" value="P-loop containing nucleotide triphosphate hydrolases"/>
    <property type="match status" value="1"/>
</dbReference>
<dbReference type="InterPro" id="IPR000470">
    <property type="entry name" value="CbxX/CfqX_mono"/>
</dbReference>
<dbReference type="AlphaFoldDB" id="A0A1X7E2E9"/>
<dbReference type="InterPro" id="IPR003593">
    <property type="entry name" value="AAA+_ATPase"/>
</dbReference>
<protein>
    <submittedName>
        <fullName evidence="7">Probable Rubsico expression protein CbbX</fullName>
    </submittedName>
</protein>
<organism evidence="7 8">
    <name type="scientific">Trinickia caryophylli</name>
    <name type="common">Paraburkholderia caryophylli</name>
    <dbReference type="NCBI Taxonomy" id="28094"/>
    <lineage>
        <taxon>Bacteria</taxon>
        <taxon>Pseudomonadati</taxon>
        <taxon>Pseudomonadota</taxon>
        <taxon>Betaproteobacteria</taxon>
        <taxon>Burkholderiales</taxon>
        <taxon>Burkholderiaceae</taxon>
        <taxon>Trinickia</taxon>
    </lineage>
</organism>
<dbReference type="CDD" id="cd00009">
    <property type="entry name" value="AAA"/>
    <property type="match status" value="1"/>
</dbReference>
<name>A0A1X7E2E9_TRICW</name>
<feature type="compositionally biased region" description="Low complexity" evidence="5">
    <location>
        <begin position="13"/>
        <end position="23"/>
    </location>
</feature>
<reference evidence="8" key="1">
    <citation type="submission" date="2017-04" db="EMBL/GenBank/DDBJ databases">
        <authorList>
            <person name="Varghese N."/>
            <person name="Submissions S."/>
        </authorList>
    </citation>
    <scope>NUCLEOTIDE SEQUENCE [LARGE SCALE GENOMIC DNA]</scope>
    <source>
        <strain evidence="8">Ballard 720</strain>
    </source>
</reference>
<dbReference type="InterPro" id="IPR027417">
    <property type="entry name" value="P-loop_NTPase"/>
</dbReference>
<keyword evidence="8" id="KW-1185">Reference proteome</keyword>
<dbReference type="PANTHER" id="PTHR43392">
    <property type="entry name" value="AAA-TYPE ATPASE FAMILY PROTEIN / ANKYRIN REPEAT FAMILY PROTEIN"/>
    <property type="match status" value="1"/>
</dbReference>
<dbReference type="GeneID" id="95551610"/>
<dbReference type="SUPFAM" id="SSF52540">
    <property type="entry name" value="P-loop containing nucleoside triphosphate hydrolases"/>
    <property type="match status" value="1"/>
</dbReference>
<dbReference type="SMART" id="SM00382">
    <property type="entry name" value="AAA"/>
    <property type="match status" value="1"/>
</dbReference>
<dbReference type="Proteomes" id="UP000192911">
    <property type="component" value="Unassembled WGS sequence"/>
</dbReference>
<comment type="function">
    <text evidence="4">Seems to be necessary for the expression of RuBisCO.</text>
</comment>
<feature type="domain" description="AAA+ ATPase" evidence="6">
    <location>
        <begin position="88"/>
        <end position="227"/>
    </location>
</feature>
<dbReference type="FunFam" id="3.40.50.300:FF:000216">
    <property type="entry name" value="Type VII secretion ATPase EccA"/>
    <property type="match status" value="1"/>
</dbReference>
<evidence type="ECO:0000256" key="3">
    <source>
        <dbReference type="ARBA" id="ARBA00022840"/>
    </source>
</evidence>
<evidence type="ECO:0000256" key="2">
    <source>
        <dbReference type="ARBA" id="ARBA00022741"/>
    </source>
</evidence>
<dbReference type="GO" id="GO:0016887">
    <property type="term" value="F:ATP hydrolysis activity"/>
    <property type="evidence" value="ECO:0007669"/>
    <property type="project" value="InterPro"/>
</dbReference>